<evidence type="ECO:0008006" key="12">
    <source>
        <dbReference type="Google" id="ProtNLM"/>
    </source>
</evidence>
<dbReference type="AlphaFoldDB" id="E5XM19"/>
<dbReference type="STRING" id="679197.HMPREF9336_00538"/>
<evidence type="ECO:0000256" key="3">
    <source>
        <dbReference type="ARBA" id="ARBA00022670"/>
    </source>
</evidence>
<gene>
    <name evidence="10" type="ORF">HMPREF9336_00538</name>
</gene>
<dbReference type="GO" id="GO:0016485">
    <property type="term" value="P:protein processing"/>
    <property type="evidence" value="ECO:0007669"/>
    <property type="project" value="TreeGrafter"/>
</dbReference>
<reference evidence="10 11" key="1">
    <citation type="journal article" date="2011" name="Stand. Genomic Sci.">
        <title>High quality draft genome sequence of Segniliparus rugosus CDC 945(T)= (ATCC BAA-974(T)).</title>
        <authorList>
            <person name="Earl A.M."/>
            <person name="Desjardins C.A."/>
            <person name="Fitzgerald M.G."/>
            <person name="Arachchi H.M."/>
            <person name="Zeng Q."/>
            <person name="Mehta T."/>
            <person name="Griggs A."/>
            <person name="Birren B.W."/>
            <person name="Toney N.C."/>
            <person name="Carr J."/>
            <person name="Posey J."/>
            <person name="Butler W.R."/>
        </authorList>
    </citation>
    <scope>NUCLEOTIDE SEQUENCE [LARGE SCALE GENOMIC DNA]</scope>
    <source>
        <strain evidence="11">ATCC BAA-974 / DSM 45345 / CCUG 50838 / CIP 108380 / JCM 13579 / CDC 945</strain>
    </source>
</reference>
<evidence type="ECO:0000256" key="1">
    <source>
        <dbReference type="ARBA" id="ARBA00001947"/>
    </source>
</evidence>
<evidence type="ECO:0000256" key="6">
    <source>
        <dbReference type="ARBA" id="ARBA00022833"/>
    </source>
</evidence>
<dbReference type="PANTHER" id="PTHR11733">
    <property type="entry name" value="ZINC METALLOPROTEASE FAMILY M13 NEPRILYSIN-RELATED"/>
    <property type="match status" value="1"/>
</dbReference>
<accession>E5XM19</accession>
<dbReference type="PRINTS" id="PR00786">
    <property type="entry name" value="NEPRILYSIN"/>
</dbReference>
<evidence type="ECO:0000256" key="4">
    <source>
        <dbReference type="ARBA" id="ARBA00022723"/>
    </source>
</evidence>
<dbReference type="RefSeq" id="WP_007467557.1">
    <property type="nucleotide sequence ID" value="NZ_KI391954.1"/>
</dbReference>
<keyword evidence="4" id="KW-0479">Metal-binding</keyword>
<dbReference type="GO" id="GO:0005886">
    <property type="term" value="C:plasma membrane"/>
    <property type="evidence" value="ECO:0007669"/>
    <property type="project" value="TreeGrafter"/>
</dbReference>
<evidence type="ECO:0000259" key="8">
    <source>
        <dbReference type="Pfam" id="PF01431"/>
    </source>
</evidence>
<protein>
    <recommendedName>
        <fullName evidence="12">Peptidase M13</fullName>
    </recommendedName>
</protein>
<dbReference type="CDD" id="cd08662">
    <property type="entry name" value="M13"/>
    <property type="match status" value="1"/>
</dbReference>
<comment type="cofactor">
    <cofactor evidence="1">
        <name>Zn(2+)</name>
        <dbReference type="ChEBI" id="CHEBI:29105"/>
    </cofactor>
</comment>
<dbReference type="eggNOG" id="COG3590">
    <property type="taxonomic scope" value="Bacteria"/>
</dbReference>
<name>E5XM19_SEGRC</name>
<dbReference type="InterPro" id="IPR008753">
    <property type="entry name" value="Peptidase_M13_N"/>
</dbReference>
<keyword evidence="11" id="KW-1185">Reference proteome</keyword>
<dbReference type="PROSITE" id="PS51885">
    <property type="entry name" value="NEPRILYSIN"/>
    <property type="match status" value="1"/>
</dbReference>
<evidence type="ECO:0000313" key="11">
    <source>
        <dbReference type="Proteomes" id="UP000004816"/>
    </source>
</evidence>
<sequence>MDNQFKYVSLDEAQRLTPHFDWQAFFAAQRASAAGGFSLPQTRFFQTFDQQLATAPLDQWKAYLAFHVVNHYSDALPKAFRDSRFAFDQAKSGAKAPLPAFKRALSLVEDNLGEGLGQLYVAAKFPKEAKDAVLALVRRVVAAMGERIDRLDWMGPETKAKAKAKLGKILPKIGYPDRWRDWSGLTLDGKGLISDVRAAEAFEQAYQVAKIGKPTDRQEWQMTPQTINAYYEPTDNTINFPAAILQSPYFDPKADPALNYGAIGAVIGHEMTHAFDDEGSQFDGDGNRANWWTDEDREEFEARTGKLVGQYSAYAPLPDHPDAHVDGRLTLGENIADLGGALTAFDALAAEPGPGPFAGTKIEGYTPAQRFFFAYARSWRAKDRAEAVLERLASDPHSPERYRVDGVAPNVPAFAQAFGCEPGAPMAHTAAQLVSIW</sequence>
<dbReference type="InterPro" id="IPR018497">
    <property type="entry name" value="Peptidase_M13_C"/>
</dbReference>
<dbReference type="EMBL" id="ACZI02000003">
    <property type="protein sequence ID" value="EFV14625.1"/>
    <property type="molecule type" value="Genomic_DNA"/>
</dbReference>
<keyword evidence="5" id="KW-0378">Hydrolase</keyword>
<comment type="caution">
    <text evidence="10">The sequence shown here is derived from an EMBL/GenBank/DDBJ whole genome shotgun (WGS) entry which is preliminary data.</text>
</comment>
<dbReference type="GO" id="GO:0004222">
    <property type="term" value="F:metalloendopeptidase activity"/>
    <property type="evidence" value="ECO:0007669"/>
    <property type="project" value="InterPro"/>
</dbReference>
<dbReference type="Proteomes" id="UP000004816">
    <property type="component" value="Unassembled WGS sequence"/>
</dbReference>
<dbReference type="InterPro" id="IPR000718">
    <property type="entry name" value="Peptidase_M13"/>
</dbReference>
<dbReference type="InterPro" id="IPR042089">
    <property type="entry name" value="Peptidase_M13_dom_2"/>
</dbReference>
<keyword evidence="6" id="KW-0862">Zinc</keyword>
<dbReference type="Gene3D" id="1.10.1380.10">
    <property type="entry name" value="Neutral endopeptidase , domain2"/>
    <property type="match status" value="1"/>
</dbReference>
<dbReference type="GO" id="GO:0046872">
    <property type="term" value="F:metal ion binding"/>
    <property type="evidence" value="ECO:0007669"/>
    <property type="project" value="UniProtKB-KW"/>
</dbReference>
<keyword evidence="7" id="KW-0482">Metalloprotease</keyword>
<dbReference type="InterPro" id="IPR024079">
    <property type="entry name" value="MetalloPept_cat_dom_sf"/>
</dbReference>
<feature type="domain" description="Peptidase M13 N-terminal" evidence="9">
    <location>
        <begin position="5"/>
        <end position="176"/>
    </location>
</feature>
<evidence type="ECO:0000256" key="5">
    <source>
        <dbReference type="ARBA" id="ARBA00022801"/>
    </source>
</evidence>
<comment type="similarity">
    <text evidence="2">Belongs to the peptidase M13 family.</text>
</comment>
<dbReference type="Pfam" id="PF05649">
    <property type="entry name" value="Peptidase_M13_N"/>
    <property type="match status" value="1"/>
</dbReference>
<keyword evidence="3" id="KW-0645">Protease</keyword>
<evidence type="ECO:0000259" key="9">
    <source>
        <dbReference type="Pfam" id="PF05649"/>
    </source>
</evidence>
<dbReference type="SUPFAM" id="SSF55486">
    <property type="entry name" value="Metalloproteases ('zincins'), catalytic domain"/>
    <property type="match status" value="1"/>
</dbReference>
<evidence type="ECO:0000256" key="2">
    <source>
        <dbReference type="ARBA" id="ARBA00007357"/>
    </source>
</evidence>
<feature type="domain" description="Peptidase M13 C-terminal" evidence="8">
    <location>
        <begin position="228"/>
        <end position="430"/>
    </location>
</feature>
<dbReference type="Gene3D" id="3.40.390.10">
    <property type="entry name" value="Collagenase (Catalytic Domain)"/>
    <property type="match status" value="1"/>
</dbReference>
<evidence type="ECO:0000313" key="10">
    <source>
        <dbReference type="EMBL" id="EFV14625.1"/>
    </source>
</evidence>
<proteinExistence type="inferred from homology"/>
<evidence type="ECO:0000256" key="7">
    <source>
        <dbReference type="ARBA" id="ARBA00023049"/>
    </source>
</evidence>
<dbReference type="PANTHER" id="PTHR11733:SF167">
    <property type="entry name" value="FI17812P1-RELATED"/>
    <property type="match status" value="1"/>
</dbReference>
<dbReference type="HOGENOM" id="CLU_006187_1_0_11"/>
<organism evidence="10 11">
    <name type="scientific">Segniliparus rugosus (strain ATCC BAA-974 / DSM 45345 / CCUG 50838 / CIP 108380 / JCM 13579 / CDC 945)</name>
    <dbReference type="NCBI Taxonomy" id="679197"/>
    <lineage>
        <taxon>Bacteria</taxon>
        <taxon>Bacillati</taxon>
        <taxon>Actinomycetota</taxon>
        <taxon>Actinomycetes</taxon>
        <taxon>Mycobacteriales</taxon>
        <taxon>Segniliparaceae</taxon>
        <taxon>Segniliparus</taxon>
    </lineage>
</organism>
<dbReference type="Pfam" id="PF01431">
    <property type="entry name" value="Peptidase_M13"/>
    <property type="match status" value="1"/>
</dbReference>